<protein>
    <submittedName>
        <fullName evidence="2">DegV family protein</fullName>
    </submittedName>
</protein>
<organism evidence="2 3">
    <name type="scientific">Corynebacterium meridianum</name>
    <dbReference type="NCBI Taxonomy" id="2765363"/>
    <lineage>
        <taxon>Bacteria</taxon>
        <taxon>Bacillati</taxon>
        <taxon>Actinomycetota</taxon>
        <taxon>Actinomycetes</taxon>
        <taxon>Mycobacteriales</taxon>
        <taxon>Corynebacteriaceae</taxon>
        <taxon>Corynebacterium</taxon>
    </lineage>
</organism>
<dbReference type="InterPro" id="IPR003797">
    <property type="entry name" value="DegV"/>
</dbReference>
<reference evidence="2" key="1">
    <citation type="submission" date="2020-12" db="EMBL/GenBank/DDBJ databases">
        <title>Genome public.</title>
        <authorList>
            <person name="Sun Q."/>
        </authorList>
    </citation>
    <scope>NUCLEOTIDE SEQUENCE</scope>
    <source>
        <strain evidence="2">CCM 8863</strain>
    </source>
</reference>
<accession>A0A934I3T9</accession>
<proteinExistence type="predicted"/>
<dbReference type="GO" id="GO:0008289">
    <property type="term" value="F:lipid binding"/>
    <property type="evidence" value="ECO:0007669"/>
    <property type="project" value="UniProtKB-KW"/>
</dbReference>
<evidence type="ECO:0000313" key="2">
    <source>
        <dbReference type="EMBL" id="MBI8988679.1"/>
    </source>
</evidence>
<name>A0A934I3T9_9CORY</name>
<dbReference type="InterPro" id="IPR050270">
    <property type="entry name" value="DegV_domain_contain"/>
</dbReference>
<evidence type="ECO:0000256" key="1">
    <source>
        <dbReference type="ARBA" id="ARBA00023121"/>
    </source>
</evidence>
<dbReference type="PANTHER" id="PTHR33434:SF2">
    <property type="entry name" value="FATTY ACID-BINDING PROTEIN TM_1468"/>
    <property type="match status" value="1"/>
</dbReference>
<dbReference type="Pfam" id="PF02645">
    <property type="entry name" value="DegV"/>
    <property type="match status" value="1"/>
</dbReference>
<dbReference type="SUPFAM" id="SSF82549">
    <property type="entry name" value="DAK1/DegV-like"/>
    <property type="match status" value="1"/>
</dbReference>
<dbReference type="RefSeq" id="WP_198737728.1">
    <property type="nucleotide sequence ID" value="NZ_JAEIOS010000010.1"/>
</dbReference>
<dbReference type="Gene3D" id="3.30.1180.10">
    <property type="match status" value="1"/>
</dbReference>
<dbReference type="PROSITE" id="PS51482">
    <property type="entry name" value="DEGV"/>
    <property type="match status" value="1"/>
</dbReference>
<evidence type="ECO:0000313" key="3">
    <source>
        <dbReference type="Proteomes" id="UP000645966"/>
    </source>
</evidence>
<dbReference type="InterPro" id="IPR043168">
    <property type="entry name" value="DegV_C"/>
</dbReference>
<dbReference type="NCBIfam" id="TIGR00762">
    <property type="entry name" value="DegV"/>
    <property type="match status" value="1"/>
</dbReference>
<gene>
    <name evidence="2" type="ORF">JDV75_02710</name>
</gene>
<comment type="caution">
    <text evidence="2">The sequence shown here is derived from an EMBL/GenBank/DDBJ whole genome shotgun (WGS) entry which is preliminary data.</text>
</comment>
<dbReference type="Proteomes" id="UP000645966">
    <property type="component" value="Unassembled WGS sequence"/>
</dbReference>
<dbReference type="AlphaFoldDB" id="A0A934I3T9"/>
<dbReference type="Gene3D" id="3.40.50.10440">
    <property type="entry name" value="Dihydroxyacetone kinase, domain 1"/>
    <property type="match status" value="1"/>
</dbReference>
<dbReference type="PANTHER" id="PTHR33434">
    <property type="entry name" value="DEGV DOMAIN-CONTAINING PROTEIN DR_1986-RELATED"/>
    <property type="match status" value="1"/>
</dbReference>
<sequence>MPVRVVTDSAACLPDAVADDLDITVIDLHMMRNGKDSSTSGLSALELVAIYARQLERGGDEGVLALHLSKELSSTWSNAVTAAAVFDDDVVRVVDSSSMGMGVGAAVMAAAKLAQEGADLETCYDAAVDVLDRGDMWLYVHRMDELRRSGRLSTTTQLISTVPTGLANRPILHLKDGRLEILAKTRTQSKGLTKLVELACHGVGDTPVFAAVQQHEAREAARTLSQMLTERLPEGSTLMIVDMDPVLAVHSGPGAVAVSMVYSADAAELTGGISTGD</sequence>
<keyword evidence="1" id="KW-0446">Lipid-binding</keyword>
<keyword evidence="3" id="KW-1185">Reference proteome</keyword>
<dbReference type="EMBL" id="JAEIOS010000010">
    <property type="protein sequence ID" value="MBI8988679.1"/>
    <property type="molecule type" value="Genomic_DNA"/>
</dbReference>